<evidence type="ECO:0000313" key="20">
    <source>
        <dbReference type="Proteomes" id="UP000469952"/>
    </source>
</evidence>
<evidence type="ECO:0000313" key="19">
    <source>
        <dbReference type="EMBL" id="MQR25978.1"/>
    </source>
</evidence>
<dbReference type="GO" id="GO:0046872">
    <property type="term" value="F:metal ion binding"/>
    <property type="evidence" value="ECO:0007669"/>
    <property type="project" value="UniProtKB-KW"/>
</dbReference>
<dbReference type="InterPro" id="IPR033717">
    <property type="entry name" value="UDPK"/>
</dbReference>
<dbReference type="EMBL" id="WIPA01000001">
    <property type="protein sequence ID" value="MQR25978.1"/>
    <property type="molecule type" value="Genomic_DNA"/>
</dbReference>
<feature type="binding site" evidence="18">
    <location>
        <position position="43"/>
    </location>
    <ligand>
        <name>a divalent metal cation</name>
        <dbReference type="ChEBI" id="CHEBI:60240"/>
    </ligand>
</feature>
<evidence type="ECO:0000256" key="17">
    <source>
        <dbReference type="PIRSR" id="PIRSR600829-3"/>
    </source>
</evidence>
<evidence type="ECO:0000256" key="16">
    <source>
        <dbReference type="PIRSR" id="PIRSR600829-2"/>
    </source>
</evidence>
<feature type="binding site" evidence="17">
    <location>
        <position position="91"/>
    </location>
    <ligand>
        <name>ATP</name>
        <dbReference type="ChEBI" id="CHEBI:30616"/>
    </ligand>
</feature>
<keyword evidence="13" id="KW-0594">Phospholipid biosynthesis</keyword>
<feature type="binding site" evidence="17">
    <location>
        <position position="43"/>
    </location>
    <ligand>
        <name>ATP</name>
        <dbReference type="ChEBI" id="CHEBI:30616"/>
    </ligand>
</feature>
<feature type="binding site" evidence="16">
    <location>
        <position position="84"/>
    </location>
    <ligand>
        <name>substrate</name>
    </ligand>
</feature>
<dbReference type="InterPro" id="IPR036945">
    <property type="entry name" value="DAGK_sf"/>
</dbReference>
<proteinExistence type="inferred from homology"/>
<keyword evidence="10" id="KW-1133">Transmembrane helix</keyword>
<comment type="caution">
    <text evidence="19">The sequence shown here is derived from an EMBL/GenBank/DDBJ whole genome shotgun (WGS) entry which is preliminary data.</text>
</comment>
<dbReference type="GO" id="GO:0005886">
    <property type="term" value="C:plasma membrane"/>
    <property type="evidence" value="ECO:0007669"/>
    <property type="project" value="UniProtKB-SubCell"/>
</dbReference>
<evidence type="ECO:0000256" key="3">
    <source>
        <dbReference type="ARBA" id="ARBA00022475"/>
    </source>
</evidence>
<dbReference type="RefSeq" id="WP_010284749.1">
    <property type="nucleotide sequence ID" value="NZ_AP017936.1"/>
</dbReference>
<dbReference type="GO" id="GO:0008654">
    <property type="term" value="P:phospholipid biosynthetic process"/>
    <property type="evidence" value="ECO:0007669"/>
    <property type="project" value="UniProtKB-KW"/>
</dbReference>
<evidence type="ECO:0000256" key="18">
    <source>
        <dbReference type="PIRSR" id="PIRSR600829-4"/>
    </source>
</evidence>
<dbReference type="PANTHER" id="PTHR34299">
    <property type="entry name" value="DIACYLGLYCEROL KINASE"/>
    <property type="match status" value="1"/>
</dbReference>
<comment type="similarity">
    <text evidence="2">Belongs to the bacterial diacylglycerol kinase family.</text>
</comment>
<feature type="active site" description="Proton acceptor" evidence="15">
    <location>
        <position position="84"/>
    </location>
</feature>
<gene>
    <name evidence="19" type="ORF">GFV13_01515</name>
</gene>
<reference evidence="19 20" key="1">
    <citation type="submission" date="2019-10" db="EMBL/GenBank/DDBJ databases">
        <title>WGS of Leuconostoc mesenteroides.</title>
        <authorList>
            <person name="Melo Bolivar J."/>
            <person name="Marino-Ramirez L."/>
            <person name="Villamil Diaz L.M."/>
        </authorList>
    </citation>
    <scope>NUCLEOTIDE SEQUENCE [LARGE SCALE GENOMIC DNA]</scope>
    <source>
        <strain evidence="19 20">M11</strain>
    </source>
</reference>
<dbReference type="CDD" id="cd14265">
    <property type="entry name" value="UDPK_IM_like"/>
    <property type="match status" value="1"/>
</dbReference>
<keyword evidence="4" id="KW-0444">Lipid biosynthesis</keyword>
<keyword evidence="14" id="KW-1208">Phospholipid metabolism</keyword>
<evidence type="ECO:0000256" key="1">
    <source>
        <dbReference type="ARBA" id="ARBA00004651"/>
    </source>
</evidence>
<dbReference type="PANTHER" id="PTHR34299:SF1">
    <property type="entry name" value="DIACYLGLYCEROL KINASE"/>
    <property type="match status" value="1"/>
</dbReference>
<evidence type="ECO:0000256" key="9">
    <source>
        <dbReference type="ARBA" id="ARBA00022840"/>
    </source>
</evidence>
<dbReference type="GeneID" id="99673898"/>
<evidence type="ECO:0000256" key="6">
    <source>
        <dbReference type="ARBA" id="ARBA00022692"/>
    </source>
</evidence>
<evidence type="ECO:0000256" key="7">
    <source>
        <dbReference type="ARBA" id="ARBA00022741"/>
    </source>
</evidence>
<name>A0A223XS72_LEUME</name>
<dbReference type="STRING" id="1245.ARA02_03755"/>
<evidence type="ECO:0000256" key="12">
    <source>
        <dbReference type="ARBA" id="ARBA00023136"/>
    </source>
</evidence>
<keyword evidence="11" id="KW-0443">Lipid metabolism</keyword>
<comment type="subcellular location">
    <subcellularLocation>
        <location evidence="1">Cell membrane</location>
        <topology evidence="1">Multi-pass membrane protein</topology>
    </subcellularLocation>
</comment>
<evidence type="ECO:0000256" key="13">
    <source>
        <dbReference type="ARBA" id="ARBA00023209"/>
    </source>
</evidence>
<feature type="binding site" evidence="18">
    <location>
        <position position="91"/>
    </location>
    <ligand>
        <name>a divalent metal cation</name>
        <dbReference type="ChEBI" id="CHEBI:60240"/>
    </ligand>
</feature>
<evidence type="ECO:0000256" key="11">
    <source>
        <dbReference type="ARBA" id="ARBA00023098"/>
    </source>
</evidence>
<keyword evidence="7 17" id="KW-0547">Nucleotide-binding</keyword>
<evidence type="ECO:0000256" key="4">
    <source>
        <dbReference type="ARBA" id="ARBA00022516"/>
    </source>
</evidence>
<keyword evidence="18" id="KW-0460">Magnesium</keyword>
<evidence type="ECO:0000256" key="14">
    <source>
        <dbReference type="ARBA" id="ARBA00023264"/>
    </source>
</evidence>
<dbReference type="OMA" id="SFRYAAQ"/>
<keyword evidence="12" id="KW-0472">Membrane</keyword>
<dbReference type="OrthoDB" id="9789934at2"/>
<accession>A0A223XS72</accession>
<keyword evidence="18" id="KW-0479">Metal-binding</keyword>
<dbReference type="Pfam" id="PF01219">
    <property type="entry name" value="DAGK_prokar"/>
    <property type="match status" value="1"/>
</dbReference>
<comment type="cofactor">
    <cofactor evidence="18">
        <name>Mg(2+)</name>
        <dbReference type="ChEBI" id="CHEBI:18420"/>
    </cofactor>
    <text evidence="18">Mn(2+), Zn(2+), Cd(2+) and Co(2+) support activity to lesser extents.</text>
</comment>
<keyword evidence="5" id="KW-0808">Transferase</keyword>
<keyword evidence="9 17" id="KW-0067">ATP-binding</keyword>
<keyword evidence="8 19" id="KW-0418">Kinase</keyword>
<evidence type="ECO:0000256" key="8">
    <source>
        <dbReference type="ARBA" id="ARBA00022777"/>
    </source>
</evidence>
<evidence type="ECO:0000256" key="15">
    <source>
        <dbReference type="PIRSR" id="PIRSR600829-1"/>
    </source>
</evidence>
<feature type="binding site" evidence="16">
    <location>
        <position position="21"/>
    </location>
    <ligand>
        <name>substrate</name>
    </ligand>
</feature>
<organism evidence="19 20">
    <name type="scientific">Leuconostoc mesenteroides</name>
    <dbReference type="NCBI Taxonomy" id="1245"/>
    <lineage>
        <taxon>Bacteria</taxon>
        <taxon>Bacillati</taxon>
        <taxon>Bacillota</taxon>
        <taxon>Bacilli</taxon>
        <taxon>Lactobacillales</taxon>
        <taxon>Lactobacillaceae</taxon>
        <taxon>Leuconostoc</taxon>
    </lineage>
</organism>
<feature type="binding site" evidence="17">
    <location>
        <position position="21"/>
    </location>
    <ligand>
        <name>ATP</name>
        <dbReference type="ChEBI" id="CHEBI:30616"/>
    </ligand>
</feature>
<keyword evidence="3" id="KW-1003">Cell membrane</keyword>
<protein>
    <submittedName>
        <fullName evidence="19">Diacylglycerol kinase family protein</fullName>
    </submittedName>
</protein>
<feature type="binding site" evidence="17">
    <location>
        <begin position="110"/>
        <end position="111"/>
    </location>
    <ligand>
        <name>ATP</name>
        <dbReference type="ChEBI" id="CHEBI:30616"/>
    </ligand>
</feature>
<dbReference type="InterPro" id="IPR000829">
    <property type="entry name" value="DAGK"/>
</dbReference>
<dbReference type="Proteomes" id="UP000469952">
    <property type="component" value="Unassembled WGS sequence"/>
</dbReference>
<sequence>MASKDKKLEGAPKDYNKKVQRNSTFFRAMRNSLHGIWLILVRERNMRIHILLGFLILLVGLHLGLNRADWLWVAVAVFTVISSEFLNTIIEAVVDLVVEKRYHPLAGLAKDVAAGGVLVAVGFEIIILLIVFQPYVWRHFGIVTNFSQFIHDFSK</sequence>
<evidence type="ECO:0000256" key="5">
    <source>
        <dbReference type="ARBA" id="ARBA00022679"/>
    </source>
</evidence>
<evidence type="ECO:0000256" key="10">
    <source>
        <dbReference type="ARBA" id="ARBA00022989"/>
    </source>
</evidence>
<dbReference type="Gene3D" id="1.10.287.3610">
    <property type="match status" value="1"/>
</dbReference>
<evidence type="ECO:0000256" key="2">
    <source>
        <dbReference type="ARBA" id="ARBA00005967"/>
    </source>
</evidence>
<dbReference type="AlphaFoldDB" id="A0A223XS72"/>
<dbReference type="GO" id="GO:0016301">
    <property type="term" value="F:kinase activity"/>
    <property type="evidence" value="ECO:0007669"/>
    <property type="project" value="UniProtKB-KW"/>
</dbReference>
<dbReference type="GO" id="GO:0005524">
    <property type="term" value="F:ATP binding"/>
    <property type="evidence" value="ECO:0007669"/>
    <property type="project" value="UniProtKB-KW"/>
</dbReference>
<keyword evidence="6" id="KW-0812">Transmembrane</keyword>